<keyword evidence="3" id="KW-1185">Reference proteome</keyword>
<protein>
    <recommendedName>
        <fullName evidence="4">Cell wall protein</fullName>
    </recommendedName>
</protein>
<evidence type="ECO:0000256" key="1">
    <source>
        <dbReference type="SAM" id="SignalP"/>
    </source>
</evidence>
<accession>A0A8A3PHF2</accession>
<evidence type="ECO:0008006" key="4">
    <source>
        <dbReference type="Google" id="ProtNLM"/>
    </source>
</evidence>
<dbReference type="OrthoDB" id="2118427at2759"/>
<sequence>MHFSTVLLVLSTFTFSTALPVIRSTSTDGLTVRAENSQPTTAILSEYLTEYTAKIKATFSGRATSNKATSAKVQSAVSGFANDANTVSAALNQLPSMTNPIQIAALAKSAFNAESDEDSQRSVLFAAAGKAGASANTKIVQNTPAVLKGLKAMMQAPSALSVKYNVASIQAVRNPNILPSITALSNKALVAMGLPATAKAFPPTGSK</sequence>
<name>A0A8A3PHF2_9HELO</name>
<dbReference type="AlphaFoldDB" id="A0A8A3PHF2"/>
<evidence type="ECO:0000313" key="2">
    <source>
        <dbReference type="EMBL" id="QSZ34406.1"/>
    </source>
</evidence>
<proteinExistence type="predicted"/>
<organism evidence="2 3">
    <name type="scientific">Monilinia vaccinii-corymbosi</name>
    <dbReference type="NCBI Taxonomy" id="61207"/>
    <lineage>
        <taxon>Eukaryota</taxon>
        <taxon>Fungi</taxon>
        <taxon>Dikarya</taxon>
        <taxon>Ascomycota</taxon>
        <taxon>Pezizomycotina</taxon>
        <taxon>Leotiomycetes</taxon>
        <taxon>Helotiales</taxon>
        <taxon>Sclerotiniaceae</taxon>
        <taxon>Monilinia</taxon>
    </lineage>
</organism>
<dbReference type="EMBL" id="CP063408">
    <property type="protein sequence ID" value="QSZ34406.1"/>
    <property type="molecule type" value="Genomic_DNA"/>
</dbReference>
<feature type="signal peptide" evidence="1">
    <location>
        <begin position="1"/>
        <end position="18"/>
    </location>
</feature>
<gene>
    <name evidence="2" type="ORF">DSL72_005998</name>
</gene>
<dbReference type="Proteomes" id="UP000672032">
    <property type="component" value="Chromosome 4"/>
</dbReference>
<feature type="chain" id="PRO_5032374592" description="Cell wall protein" evidence="1">
    <location>
        <begin position="19"/>
        <end position="207"/>
    </location>
</feature>
<evidence type="ECO:0000313" key="3">
    <source>
        <dbReference type="Proteomes" id="UP000672032"/>
    </source>
</evidence>
<reference evidence="2" key="1">
    <citation type="submission" date="2020-10" db="EMBL/GenBank/DDBJ databases">
        <title>Genome Sequence of Monilinia vaccinii-corymbosi Sheds Light on Mummy Berry Disease Infection of Blueberry and Mating Type.</title>
        <authorList>
            <person name="Yow A.G."/>
            <person name="Zhang Y."/>
            <person name="Bansal K."/>
            <person name="Eacker S.M."/>
            <person name="Sullivan S."/>
            <person name="Liachko I."/>
            <person name="Cubeta M.A."/>
            <person name="Rollins J.A."/>
            <person name="Ashrafi H."/>
        </authorList>
    </citation>
    <scope>NUCLEOTIDE SEQUENCE</scope>
    <source>
        <strain evidence="2">RL-1</strain>
    </source>
</reference>
<keyword evidence="1" id="KW-0732">Signal</keyword>